<reference evidence="1 2" key="1">
    <citation type="submission" date="2012-02" db="EMBL/GenBank/DDBJ databases">
        <title>Improved High-Quality Draft genome of Joostella marina DSM 19592.</title>
        <authorList>
            <consortium name="US DOE Joint Genome Institute (JGI-PGF)"/>
            <person name="Lucas S."/>
            <person name="Copeland A."/>
            <person name="Lapidus A."/>
            <person name="Bruce D."/>
            <person name="Goodwin L."/>
            <person name="Pitluck S."/>
            <person name="Peters L."/>
            <person name="Chertkov O."/>
            <person name="Ovchinnikova G."/>
            <person name="Kyrpides N."/>
            <person name="Mavromatis K."/>
            <person name="Detter J.C."/>
            <person name="Han C."/>
            <person name="Land M."/>
            <person name="Hauser L."/>
            <person name="Markowitz V."/>
            <person name="Cheng J.-F."/>
            <person name="Hugenholtz P."/>
            <person name="Woyke T."/>
            <person name="Wu D."/>
            <person name="Tindall B."/>
            <person name="Brambilla E."/>
            <person name="Klenk H.-P."/>
            <person name="Eisen J.A."/>
        </authorList>
    </citation>
    <scope>NUCLEOTIDE SEQUENCE [LARGE SCALE GENOMIC DNA]</scope>
    <source>
        <strain evidence="1 2">DSM 19592</strain>
    </source>
</reference>
<sequence length="206" mass="24872">MKYTFLLISFFILNTTHAQSIKDSIFKEDIVTLVEEMEFMYGYDQMLREYTLYQTFDKSDTDRIESLPDSLNVIEIEKRKFKSDSTVKFIWQKYILPKDIEHTERMIEITEKYGFPSTKRIKMYYEEEFNDPEFNPYILLIHAPKEYWNELITLMKNELDNNRISKCTYGHMLWHFTGRKSFQPMLDNGYEMVEENGKTILKSTCQ</sequence>
<dbReference type="HOGENOM" id="CLU_1330461_0_0_10"/>
<proteinExistence type="predicted"/>
<dbReference type="AlphaFoldDB" id="I3C193"/>
<name>I3C193_9FLAO</name>
<evidence type="ECO:0000313" key="2">
    <source>
        <dbReference type="Proteomes" id="UP000004690"/>
    </source>
</evidence>
<protein>
    <submittedName>
        <fullName evidence="1">Uncharacterized protein</fullName>
    </submittedName>
</protein>
<gene>
    <name evidence="1" type="ORF">JoomaDRAFT_0329</name>
</gene>
<dbReference type="Proteomes" id="UP000004690">
    <property type="component" value="Unassembled WGS sequence"/>
</dbReference>
<keyword evidence="2" id="KW-1185">Reference proteome</keyword>
<evidence type="ECO:0000313" key="1">
    <source>
        <dbReference type="EMBL" id="EIJ37386.1"/>
    </source>
</evidence>
<dbReference type="STRING" id="926559.JoomaDRAFT_0329"/>
<dbReference type="RefSeq" id="WP_008616258.1">
    <property type="nucleotide sequence ID" value="NZ_JH651380.1"/>
</dbReference>
<dbReference type="OrthoDB" id="1116641at2"/>
<dbReference type="EMBL" id="JH651380">
    <property type="protein sequence ID" value="EIJ37386.1"/>
    <property type="molecule type" value="Genomic_DNA"/>
</dbReference>
<dbReference type="eggNOG" id="ENOG502ZBZ5">
    <property type="taxonomic scope" value="Bacteria"/>
</dbReference>
<accession>I3C193</accession>
<organism evidence="1 2">
    <name type="scientific">Galbibacter orientalis DSM 19592</name>
    <dbReference type="NCBI Taxonomy" id="926559"/>
    <lineage>
        <taxon>Bacteria</taxon>
        <taxon>Pseudomonadati</taxon>
        <taxon>Bacteroidota</taxon>
        <taxon>Flavobacteriia</taxon>
        <taxon>Flavobacteriales</taxon>
        <taxon>Flavobacteriaceae</taxon>
        <taxon>Galbibacter</taxon>
    </lineage>
</organism>